<sequence length="101" mass="11583">MQVMNRVLEKSAHPADRATKEERAMNDSIWDTSRQLFFLARRRQVALRDLFAAYQVLHYSSSNNSNAQANLNRSTAEFQHWVGLSAAKFEAWRRSQATPGA</sequence>
<organism evidence="2 3">
    <name type="scientific">Zymoseptoria tritici ST99CH_1A5</name>
    <dbReference type="NCBI Taxonomy" id="1276529"/>
    <lineage>
        <taxon>Eukaryota</taxon>
        <taxon>Fungi</taxon>
        <taxon>Dikarya</taxon>
        <taxon>Ascomycota</taxon>
        <taxon>Pezizomycotina</taxon>
        <taxon>Dothideomycetes</taxon>
        <taxon>Dothideomycetidae</taxon>
        <taxon>Mycosphaerellales</taxon>
        <taxon>Mycosphaerellaceae</taxon>
        <taxon>Zymoseptoria</taxon>
    </lineage>
</organism>
<evidence type="ECO:0000313" key="3">
    <source>
        <dbReference type="Proteomes" id="UP000215453"/>
    </source>
</evidence>
<dbReference type="EMBL" id="LT882679">
    <property type="protein sequence ID" value="SMY23974.1"/>
    <property type="molecule type" value="Genomic_DNA"/>
</dbReference>
<dbReference type="Proteomes" id="UP000215453">
    <property type="component" value="Chromosome 4"/>
</dbReference>
<feature type="region of interest" description="Disordered" evidence="1">
    <location>
        <begin position="1"/>
        <end position="23"/>
    </location>
</feature>
<evidence type="ECO:0000256" key="1">
    <source>
        <dbReference type="SAM" id="MobiDB-lite"/>
    </source>
</evidence>
<reference evidence="2 3" key="1">
    <citation type="submission" date="2016-10" db="EMBL/GenBank/DDBJ databases">
        <authorList>
            <person name="Varghese N."/>
        </authorList>
    </citation>
    <scope>NUCLEOTIDE SEQUENCE [LARGE SCALE GENOMIC DNA]</scope>
</reference>
<proteinExistence type="predicted"/>
<name>A0A1Y6LHT5_ZYMTR</name>
<feature type="compositionally biased region" description="Basic and acidic residues" evidence="1">
    <location>
        <begin position="7"/>
        <end position="23"/>
    </location>
</feature>
<gene>
    <name evidence="2" type="ORF">ZT1A5_G5415</name>
</gene>
<protein>
    <submittedName>
        <fullName evidence="2">Uncharacterized protein</fullName>
    </submittedName>
</protein>
<accession>A0A1Y6LHT5</accession>
<evidence type="ECO:0000313" key="2">
    <source>
        <dbReference type="EMBL" id="SMY23974.1"/>
    </source>
</evidence>
<dbReference type="AlphaFoldDB" id="A0A1Y6LHT5"/>